<gene>
    <name evidence="2" type="ORF">TWF696_009596</name>
</gene>
<dbReference type="InterPro" id="IPR001810">
    <property type="entry name" value="F-box_dom"/>
</dbReference>
<protein>
    <recommendedName>
        <fullName evidence="1">F-box domain-containing protein</fullName>
    </recommendedName>
</protein>
<comment type="caution">
    <text evidence="2">The sequence shown here is derived from an EMBL/GenBank/DDBJ whole genome shotgun (WGS) entry which is preliminary data.</text>
</comment>
<dbReference type="Proteomes" id="UP001375240">
    <property type="component" value="Unassembled WGS sequence"/>
</dbReference>
<sequence>MQPTHPLQHIAVKPNTGPHGLKMLLEIGNPKSGDKNLPAAPLDTLQNNLCLLPRKVLDKIIAFLPNADISSLSRANKFLESICSSILYRSRVVIEVREHPDQVLLFSPHPPSWYHIRDLSFTEPPDTREGWIDAFPTIGSEPDHAVIDHAMRKALSDMEGWLLSKIPQGCLKELRYIVGSSPRRIYVPLNIMECITRFSNLTSLDLPFFDIDYDIVDLPTSFFPFLRIFRAHSVSTDTGMEAVSRIIKDAKRLCEFFISWDLMNLSRVMEPSEKFCWLPNRTMAEFANEEIYRPLVVNQSLRKVEVHKGARLSNLVRIVTNRTVKEVTLAEMQCPEIFSDERIREHRIHLTHLSVSLRCNIDCGFNTFKFLDNLLPGLETFRFVMRPTIEAVIAFDNGVNVSSNVNCRNQAHQRWWDIGATDFLERHKATLKHLTVLAKPQVWMPGFVSTRPWEWAVKLVKPPELESMSFTWHIESVQDTKLNEMYCLVEQCFDRIPLLSSLKSIYIVADCEKMRPPNSQFSSSVASLIAHQIGKNSKDRPRVERIGVETAWSEEDVYGIAWLDDENSPGFIPRFTTMEDESGTPTIST</sequence>
<accession>A0AAV9UFH5</accession>
<name>A0AAV9UFH5_9PEZI</name>
<dbReference type="PROSITE" id="PS50181">
    <property type="entry name" value="FBOX"/>
    <property type="match status" value="1"/>
</dbReference>
<evidence type="ECO:0000313" key="2">
    <source>
        <dbReference type="EMBL" id="KAK6338785.1"/>
    </source>
</evidence>
<dbReference type="EMBL" id="JAVHNQ010000009">
    <property type="protein sequence ID" value="KAK6338785.1"/>
    <property type="molecule type" value="Genomic_DNA"/>
</dbReference>
<feature type="domain" description="F-box" evidence="1">
    <location>
        <begin position="46"/>
        <end position="91"/>
    </location>
</feature>
<organism evidence="2 3">
    <name type="scientific">Orbilia brochopaga</name>
    <dbReference type="NCBI Taxonomy" id="3140254"/>
    <lineage>
        <taxon>Eukaryota</taxon>
        <taxon>Fungi</taxon>
        <taxon>Dikarya</taxon>
        <taxon>Ascomycota</taxon>
        <taxon>Pezizomycotina</taxon>
        <taxon>Orbiliomycetes</taxon>
        <taxon>Orbiliales</taxon>
        <taxon>Orbiliaceae</taxon>
        <taxon>Orbilia</taxon>
    </lineage>
</organism>
<evidence type="ECO:0000313" key="3">
    <source>
        <dbReference type="Proteomes" id="UP001375240"/>
    </source>
</evidence>
<keyword evidence="3" id="KW-1185">Reference proteome</keyword>
<reference evidence="2 3" key="1">
    <citation type="submission" date="2019-10" db="EMBL/GenBank/DDBJ databases">
        <authorList>
            <person name="Palmer J.M."/>
        </authorList>
    </citation>
    <scope>NUCLEOTIDE SEQUENCE [LARGE SCALE GENOMIC DNA]</scope>
    <source>
        <strain evidence="2 3">TWF696</strain>
    </source>
</reference>
<proteinExistence type="predicted"/>
<dbReference type="AlphaFoldDB" id="A0AAV9UFH5"/>
<evidence type="ECO:0000259" key="1">
    <source>
        <dbReference type="PROSITE" id="PS50181"/>
    </source>
</evidence>